<dbReference type="EMBL" id="LR797202">
    <property type="protein sequence ID" value="CAB4194026.1"/>
    <property type="molecule type" value="Genomic_DNA"/>
</dbReference>
<evidence type="ECO:0000313" key="3">
    <source>
        <dbReference type="EMBL" id="CAB4222174.1"/>
    </source>
</evidence>
<dbReference type="EMBL" id="LR797515">
    <property type="protein sequence ID" value="CAB4222174.1"/>
    <property type="molecule type" value="Genomic_DNA"/>
</dbReference>
<accession>A0A6J5T5P6</accession>
<protein>
    <submittedName>
        <fullName evidence="3">Uncharacterized protein</fullName>
    </submittedName>
</protein>
<name>A0A6J5T5P6_9CAUD</name>
<evidence type="ECO:0000313" key="1">
    <source>
        <dbReference type="EMBL" id="CAB4173903.1"/>
    </source>
</evidence>
<sequence length="179" mass="18614">MIGNAIAGFLGTGVAVSASSYESIATTTVGAGGSATVTFNSIPGTYKHLQLRAHYYRSTAANAVIYFNADTTSSNYRSHYTEADGASVSAGTVTTYGGIYSFVNKVQWGAAVIDILDYGNTGKTKTVRILSGVDNNGTGMLDFNSGLWNTTNNITSVSCSAIGGNFAQYTSFALYGIKG</sequence>
<evidence type="ECO:0000313" key="2">
    <source>
        <dbReference type="EMBL" id="CAB4194026.1"/>
    </source>
</evidence>
<dbReference type="EMBL" id="LR796922">
    <property type="protein sequence ID" value="CAB4173903.1"/>
    <property type="molecule type" value="Genomic_DNA"/>
</dbReference>
<proteinExistence type="predicted"/>
<organism evidence="3">
    <name type="scientific">uncultured Caudovirales phage</name>
    <dbReference type="NCBI Taxonomy" id="2100421"/>
    <lineage>
        <taxon>Viruses</taxon>
        <taxon>Duplodnaviria</taxon>
        <taxon>Heunggongvirae</taxon>
        <taxon>Uroviricota</taxon>
        <taxon>Caudoviricetes</taxon>
        <taxon>Peduoviridae</taxon>
        <taxon>Maltschvirus</taxon>
        <taxon>Maltschvirus maltsch</taxon>
    </lineage>
</organism>
<reference evidence="3" key="1">
    <citation type="submission" date="2020-05" db="EMBL/GenBank/DDBJ databases">
        <authorList>
            <person name="Chiriac C."/>
            <person name="Salcher M."/>
            <person name="Ghai R."/>
            <person name="Kavagutti S V."/>
        </authorList>
    </citation>
    <scope>NUCLEOTIDE SEQUENCE</scope>
</reference>
<gene>
    <name evidence="2" type="ORF">UFOVP1256_4</name>
    <name evidence="3" type="ORF">UFOVP1643_26</name>
    <name evidence="1" type="ORF">UFOVP974_16</name>
</gene>